<dbReference type="InterPro" id="IPR022776">
    <property type="entry name" value="TRM13/UPF0224_CHHC_Znf_dom"/>
</dbReference>
<dbReference type="Proteomes" id="UP000694680">
    <property type="component" value="Chromosome 4"/>
</dbReference>
<protein>
    <recommendedName>
        <fullName evidence="4">tRNA:m(4)X modification enzyme TRM13</fullName>
        <ecNumber evidence="4">2.1.1.225</ecNumber>
    </recommendedName>
</protein>
<dbReference type="GO" id="GO:0106050">
    <property type="term" value="F:tRNA 2'-O-methyltransferase activity"/>
    <property type="evidence" value="ECO:0007669"/>
    <property type="project" value="UniProtKB-UniRule"/>
</dbReference>
<evidence type="ECO:0000256" key="1">
    <source>
        <dbReference type="ARBA" id="ARBA00022723"/>
    </source>
</evidence>
<evidence type="ECO:0000313" key="8">
    <source>
        <dbReference type="Proteomes" id="UP000694680"/>
    </source>
</evidence>
<dbReference type="GO" id="GO:0008270">
    <property type="term" value="F:zinc ion binding"/>
    <property type="evidence" value="ECO:0007669"/>
    <property type="project" value="UniProtKB-KW"/>
</dbReference>
<comment type="catalytic activity">
    <reaction evidence="4">
        <text>cytidine(4) in tRNA(Gly)(GCC) + S-adenosyl-L-methionine = 2'-O-methylcytidine(4) in tRNA(Gly)(GCC) + S-adenosyl-L-homocysteine + H(+)</text>
        <dbReference type="Rhea" id="RHEA:43192"/>
        <dbReference type="Rhea" id="RHEA-COMP:10399"/>
        <dbReference type="Rhea" id="RHEA-COMP:10400"/>
        <dbReference type="ChEBI" id="CHEBI:15378"/>
        <dbReference type="ChEBI" id="CHEBI:57856"/>
        <dbReference type="ChEBI" id="CHEBI:59789"/>
        <dbReference type="ChEBI" id="CHEBI:74495"/>
        <dbReference type="ChEBI" id="CHEBI:82748"/>
        <dbReference type="EC" id="2.1.1.225"/>
    </reaction>
</comment>
<gene>
    <name evidence="7" type="primary">trmt13</name>
</gene>
<evidence type="ECO:0000313" key="7">
    <source>
        <dbReference type="Ensembl" id="ENSGWIP00000000796.1"/>
    </source>
</evidence>
<comment type="catalytic activity">
    <reaction evidence="4">
        <text>cytidine(4) in tRNA(Pro) + S-adenosyl-L-methionine = 2'-O-methylcytidine(4) in tRNA(Pro) + S-adenosyl-L-homocysteine + H(+)</text>
        <dbReference type="Rhea" id="RHEA:32767"/>
        <dbReference type="Rhea" id="RHEA-COMP:10397"/>
        <dbReference type="Rhea" id="RHEA-COMP:10398"/>
        <dbReference type="ChEBI" id="CHEBI:15378"/>
        <dbReference type="ChEBI" id="CHEBI:57856"/>
        <dbReference type="ChEBI" id="CHEBI:59789"/>
        <dbReference type="ChEBI" id="CHEBI:74495"/>
        <dbReference type="ChEBI" id="CHEBI:82748"/>
        <dbReference type="EC" id="2.1.1.225"/>
    </reaction>
</comment>
<keyword evidence="3 4" id="KW-0862">Zinc</keyword>
<keyword evidence="8" id="KW-1185">Reference proteome</keyword>
<dbReference type="GO" id="GO:0030488">
    <property type="term" value="P:tRNA methylation"/>
    <property type="evidence" value="ECO:0007669"/>
    <property type="project" value="InterPro"/>
</dbReference>
<keyword evidence="5" id="KW-0472">Membrane</keyword>
<dbReference type="PROSITE" id="PS51800">
    <property type="entry name" value="ZF_CHHC_U11_48K"/>
    <property type="match status" value="1"/>
</dbReference>
<evidence type="ECO:0000256" key="4">
    <source>
        <dbReference type="RuleBase" id="RU367103"/>
    </source>
</evidence>
<organism evidence="7 8">
    <name type="scientific">Gouania willdenowi</name>
    <name type="common">Blunt-snouted clingfish</name>
    <name type="synonym">Lepadogaster willdenowi</name>
    <dbReference type="NCBI Taxonomy" id="441366"/>
    <lineage>
        <taxon>Eukaryota</taxon>
        <taxon>Metazoa</taxon>
        <taxon>Chordata</taxon>
        <taxon>Craniata</taxon>
        <taxon>Vertebrata</taxon>
        <taxon>Euteleostomi</taxon>
        <taxon>Actinopterygii</taxon>
        <taxon>Neopterygii</taxon>
        <taxon>Teleostei</taxon>
        <taxon>Neoteleostei</taxon>
        <taxon>Acanthomorphata</taxon>
        <taxon>Ovalentaria</taxon>
        <taxon>Blenniimorphae</taxon>
        <taxon>Blenniiformes</taxon>
        <taxon>Gobiesocoidei</taxon>
        <taxon>Gobiesocidae</taxon>
        <taxon>Gobiesocinae</taxon>
        <taxon>Gouania</taxon>
    </lineage>
</organism>
<evidence type="ECO:0000256" key="2">
    <source>
        <dbReference type="ARBA" id="ARBA00022771"/>
    </source>
</evidence>
<keyword evidence="4" id="KW-0489">Methyltransferase</keyword>
<comment type="catalytic activity">
    <reaction evidence="4">
        <text>adenosine(4) in tRNA(His) + S-adenosyl-L-methionine = 2'-O-methyladenosine(4) in tRNA(His) + S-adenosyl-L-homocysteine + H(+)</text>
        <dbReference type="Rhea" id="RHEA:43196"/>
        <dbReference type="Rhea" id="RHEA-COMP:10401"/>
        <dbReference type="Rhea" id="RHEA-COMP:10402"/>
        <dbReference type="ChEBI" id="CHEBI:15378"/>
        <dbReference type="ChEBI" id="CHEBI:57856"/>
        <dbReference type="ChEBI" id="CHEBI:59789"/>
        <dbReference type="ChEBI" id="CHEBI:74411"/>
        <dbReference type="ChEBI" id="CHEBI:74477"/>
        <dbReference type="EC" id="2.1.1.225"/>
    </reaction>
</comment>
<proteinExistence type="inferred from homology"/>
<feature type="transmembrane region" description="Helical" evidence="5">
    <location>
        <begin position="62"/>
        <end position="87"/>
    </location>
</feature>
<name>A0A8C5D505_GOUWI</name>
<accession>A0A8C5D505</accession>
<dbReference type="Ensembl" id="ENSGWIT00000000867.1">
    <property type="protein sequence ID" value="ENSGWIP00000000796.1"/>
    <property type="gene ID" value="ENSGWIG00000000509.1"/>
</dbReference>
<keyword evidence="5" id="KW-0812">Transmembrane</keyword>
<dbReference type="InterPro" id="IPR039044">
    <property type="entry name" value="Trm13"/>
</dbReference>
<evidence type="ECO:0000259" key="6">
    <source>
        <dbReference type="PROSITE" id="PS51800"/>
    </source>
</evidence>
<dbReference type="Pfam" id="PF05253">
    <property type="entry name" value="zf-U11-48K"/>
    <property type="match status" value="1"/>
</dbReference>
<keyword evidence="4" id="KW-0949">S-adenosyl-L-methionine</keyword>
<dbReference type="AlphaFoldDB" id="A0A8C5D505"/>
<evidence type="ECO:0000256" key="5">
    <source>
        <dbReference type="SAM" id="Phobius"/>
    </source>
</evidence>
<dbReference type="PANTHER" id="PTHR12998">
    <property type="entry name" value="TRNA:M(4)X MODIFICATION ENZYME TRM13 HOMOLOG"/>
    <property type="match status" value="1"/>
</dbReference>
<keyword evidence="5" id="KW-1133">Transmembrane helix</keyword>
<reference evidence="7" key="2">
    <citation type="submission" date="2025-08" db="UniProtKB">
        <authorList>
            <consortium name="Ensembl"/>
        </authorList>
    </citation>
    <scope>IDENTIFICATION</scope>
</reference>
<keyword evidence="4" id="KW-0819">tRNA processing</keyword>
<reference evidence="7" key="3">
    <citation type="submission" date="2025-09" db="UniProtKB">
        <authorList>
            <consortium name="Ensembl"/>
        </authorList>
    </citation>
    <scope>IDENTIFICATION</scope>
</reference>
<feature type="domain" description="CHHC U11-48K-type" evidence="6">
    <location>
        <begin position="22"/>
        <end position="49"/>
    </location>
</feature>
<keyword evidence="4" id="KW-0808">Transferase</keyword>
<comment type="similarity">
    <text evidence="4">Belongs to the methyltransferase TRM13 family.</text>
</comment>
<evidence type="ECO:0000256" key="3">
    <source>
        <dbReference type="ARBA" id="ARBA00022833"/>
    </source>
</evidence>
<comment type="function">
    <text evidence="4">tRNA methylase which 2'-O-methylates cytidine(4) in tRNA(Pro) and tRNA(Gly)(GCC), and adenosine(4) in tRNA(His).</text>
</comment>
<reference evidence="7" key="1">
    <citation type="submission" date="2020-06" db="EMBL/GenBank/DDBJ databases">
        <authorList>
            <consortium name="Wellcome Sanger Institute Data Sharing"/>
        </authorList>
    </citation>
    <scope>NUCLEOTIDE SEQUENCE [LARGE SCALE GENOMIC DNA]</scope>
</reference>
<keyword evidence="1 4" id="KW-0479">Metal-binding</keyword>
<dbReference type="PANTHER" id="PTHR12998:SF0">
    <property type="entry name" value="TRNA:M(4)X MODIFICATION ENZYME TRM13 HOMOLOG"/>
    <property type="match status" value="1"/>
</dbReference>
<sequence>MEAGKDKLYCGEHGFMEKGSRRIVCPLDPKHTVCEDKLHTHMLKCNAKEKPKPVYYVENINAGLFLTLFMFILLISMLLLLFILLLFTGLCLDVDEHVLSHSVLHQELKNPKNGDSAHKHLRQQVSSQWAHSVMW</sequence>
<dbReference type="EC" id="2.1.1.225" evidence="4"/>
<keyword evidence="2 4" id="KW-0863">Zinc-finger</keyword>